<accession>A0A5E4U7K1</accession>
<feature type="region of interest" description="Disordered" evidence="1">
    <location>
        <begin position="47"/>
        <end position="89"/>
    </location>
</feature>
<evidence type="ECO:0000313" key="3">
    <source>
        <dbReference type="Proteomes" id="UP000334380"/>
    </source>
</evidence>
<gene>
    <name evidence="2" type="ORF">PTE31013_01889</name>
</gene>
<evidence type="ECO:0000256" key="1">
    <source>
        <dbReference type="SAM" id="MobiDB-lite"/>
    </source>
</evidence>
<evidence type="ECO:0000313" key="2">
    <source>
        <dbReference type="EMBL" id="VVD96046.1"/>
    </source>
</evidence>
<name>A0A5E4U7K1_9BURK</name>
<dbReference type="Proteomes" id="UP000334380">
    <property type="component" value="Unassembled WGS sequence"/>
</dbReference>
<dbReference type="EMBL" id="CABPRU010000003">
    <property type="protein sequence ID" value="VVD96046.1"/>
    <property type="molecule type" value="Genomic_DNA"/>
</dbReference>
<proteinExistence type="predicted"/>
<reference evidence="2 3" key="1">
    <citation type="submission" date="2019-08" db="EMBL/GenBank/DDBJ databases">
        <authorList>
            <person name="Peeters C."/>
        </authorList>
    </citation>
    <scope>NUCLEOTIDE SEQUENCE [LARGE SCALE GENOMIC DNA]</scope>
    <source>
        <strain evidence="2 3">LMG 31013</strain>
    </source>
</reference>
<keyword evidence="3" id="KW-1185">Reference proteome</keyword>
<sequence length="89" mass="10114">MVFNRKETRAVCREAMSIVWEDFVLWHRLIVFPHAMRVHNEAIRGACRPSPAPSEPRQQFPDQRRTFPALGRIGPESVDHGAVHADAVG</sequence>
<protein>
    <submittedName>
        <fullName evidence="2">Uncharacterized protein</fullName>
    </submittedName>
</protein>
<dbReference type="AlphaFoldDB" id="A0A5E4U7K1"/>
<organism evidence="2 3">
    <name type="scientific">Pandoraea terrigena</name>
    <dbReference type="NCBI Taxonomy" id="2508292"/>
    <lineage>
        <taxon>Bacteria</taxon>
        <taxon>Pseudomonadati</taxon>
        <taxon>Pseudomonadota</taxon>
        <taxon>Betaproteobacteria</taxon>
        <taxon>Burkholderiales</taxon>
        <taxon>Burkholderiaceae</taxon>
        <taxon>Pandoraea</taxon>
    </lineage>
</organism>